<dbReference type="PANTHER" id="PTHR10366:SF831">
    <property type="entry name" value="NAD-DEPENDENT EPIMERASE_DEHYDRATASE DOMAIN-CONTAINING PROTEIN"/>
    <property type="match status" value="1"/>
</dbReference>
<dbReference type="AlphaFoldDB" id="A0AAP0P2X7"/>
<feature type="domain" description="NAD(P)-binding" evidence="3">
    <location>
        <begin position="34"/>
        <end position="108"/>
    </location>
</feature>
<keyword evidence="1" id="KW-0560">Oxidoreductase</keyword>
<organism evidence="4 5">
    <name type="scientific">Stephania japonica</name>
    <dbReference type="NCBI Taxonomy" id="461633"/>
    <lineage>
        <taxon>Eukaryota</taxon>
        <taxon>Viridiplantae</taxon>
        <taxon>Streptophyta</taxon>
        <taxon>Embryophyta</taxon>
        <taxon>Tracheophyta</taxon>
        <taxon>Spermatophyta</taxon>
        <taxon>Magnoliopsida</taxon>
        <taxon>Ranunculales</taxon>
        <taxon>Menispermaceae</taxon>
        <taxon>Menispermoideae</taxon>
        <taxon>Cissampelideae</taxon>
        <taxon>Stephania</taxon>
    </lineage>
</organism>
<name>A0AAP0P2X7_9MAGN</name>
<evidence type="ECO:0000256" key="1">
    <source>
        <dbReference type="ARBA" id="ARBA00023002"/>
    </source>
</evidence>
<dbReference type="EMBL" id="JBBNAE010000004">
    <property type="protein sequence ID" value="KAK9129157.1"/>
    <property type="molecule type" value="Genomic_DNA"/>
</dbReference>
<evidence type="ECO:0000259" key="3">
    <source>
        <dbReference type="Pfam" id="PF16363"/>
    </source>
</evidence>
<dbReference type="PANTHER" id="PTHR10366">
    <property type="entry name" value="NAD DEPENDENT EPIMERASE/DEHYDRATASE"/>
    <property type="match status" value="1"/>
</dbReference>
<protein>
    <recommendedName>
        <fullName evidence="3">NAD(P)-binding domain-containing protein</fullName>
    </recommendedName>
</protein>
<gene>
    <name evidence="4" type="ORF">Sjap_009644</name>
</gene>
<dbReference type="GO" id="GO:0016616">
    <property type="term" value="F:oxidoreductase activity, acting on the CH-OH group of donors, NAD or NADP as acceptor"/>
    <property type="evidence" value="ECO:0007669"/>
    <property type="project" value="TreeGrafter"/>
</dbReference>
<dbReference type="Gene3D" id="3.40.50.720">
    <property type="entry name" value="NAD(P)-binding Rossmann-like Domain"/>
    <property type="match status" value="1"/>
</dbReference>
<evidence type="ECO:0000256" key="2">
    <source>
        <dbReference type="SAM" id="MobiDB-lite"/>
    </source>
</evidence>
<feature type="compositionally biased region" description="Low complexity" evidence="2">
    <location>
        <begin position="163"/>
        <end position="177"/>
    </location>
</feature>
<dbReference type="InterPro" id="IPR036291">
    <property type="entry name" value="NAD(P)-bd_dom_sf"/>
</dbReference>
<accession>A0AAP0P2X7</accession>
<dbReference type="Pfam" id="PF16363">
    <property type="entry name" value="GDP_Man_Dehyd"/>
    <property type="match status" value="1"/>
</dbReference>
<proteinExistence type="predicted"/>
<dbReference type="Proteomes" id="UP001417504">
    <property type="component" value="Unassembled WGS sequence"/>
</dbReference>
<reference evidence="4 5" key="1">
    <citation type="submission" date="2024-01" db="EMBL/GenBank/DDBJ databases">
        <title>Genome assemblies of Stephania.</title>
        <authorList>
            <person name="Yang L."/>
        </authorList>
    </citation>
    <scope>NUCLEOTIDE SEQUENCE [LARGE SCALE GENOMIC DNA]</scope>
    <source>
        <strain evidence="4">QJT</strain>
        <tissue evidence="4">Leaf</tissue>
    </source>
</reference>
<evidence type="ECO:0000313" key="5">
    <source>
        <dbReference type="Proteomes" id="UP001417504"/>
    </source>
</evidence>
<dbReference type="InterPro" id="IPR050425">
    <property type="entry name" value="NAD(P)_dehydrat-like"/>
</dbReference>
<dbReference type="SUPFAM" id="SSF51735">
    <property type="entry name" value="NAD(P)-binding Rossmann-fold domains"/>
    <property type="match status" value="1"/>
</dbReference>
<dbReference type="InterPro" id="IPR016040">
    <property type="entry name" value="NAD(P)-bd_dom"/>
</dbReference>
<comment type="caution">
    <text evidence="4">The sequence shown here is derived from an EMBL/GenBank/DDBJ whole genome shotgun (WGS) entry which is preliminary data.</text>
</comment>
<evidence type="ECO:0000313" key="4">
    <source>
        <dbReference type="EMBL" id="KAK9129157.1"/>
    </source>
</evidence>
<sequence length="205" mass="22010">MEGAVVFGVRRAVRRDNGGESGNGMKKMRERVCVTDAGGYVASWLVKLMLSKGYTVHGTVRNPEDPKNSHLTKIVEGSQKLQLFQADLTNYDSLHAAIKGCNGVFHVATPVPPGSEPILEISRSAARARALYLVISSEDLSKDTTSGLVRLWGSCRDWDWSGTTSGGSSESQHSQTTPPLTAKGLDMLTNGHDVVNTLPALKAMA</sequence>
<keyword evidence="5" id="KW-1185">Reference proteome</keyword>
<feature type="region of interest" description="Disordered" evidence="2">
    <location>
        <begin position="163"/>
        <end position="186"/>
    </location>
</feature>